<dbReference type="AlphaFoldDB" id="A0AAN6ZC69"/>
<proteinExistence type="predicted"/>
<comment type="caution">
    <text evidence="2">The sequence shown here is derived from an EMBL/GenBank/DDBJ whole genome shotgun (WGS) entry which is preliminary data.</text>
</comment>
<evidence type="ECO:0000256" key="1">
    <source>
        <dbReference type="SAM" id="MobiDB-lite"/>
    </source>
</evidence>
<sequence>MPTKRKTKEVQATSPKRPPPARSTRASKGSPATDGNEQDDFHVLPKPAKRARGAAARAAKADEDLDDDFEHVGPYPNRRASKPATVEQHLMDQNKKSKEFIQSFREQVASRQDHLHETLAKFKQELAQSRPAQNDDLAGIYTALQTAAAAKPLSIKDNPLFAQTQQLLRLSRAILDCHQKADRDLRGAQLQLGSPREAWKRDEEGMRKLLECGRAYGERVVEGWISPEEGGAEDDNDEGEVGDRDDGEEFDEGMMREAENLARGLFESEGRKGGETWGVAARKQMAALAGVVGTLPARKGGE</sequence>
<dbReference type="EMBL" id="MU853414">
    <property type="protein sequence ID" value="KAK4132907.1"/>
    <property type="molecule type" value="Genomic_DNA"/>
</dbReference>
<reference evidence="2" key="1">
    <citation type="journal article" date="2023" name="Mol. Phylogenet. Evol.">
        <title>Genome-scale phylogeny and comparative genomics of the fungal order Sordariales.</title>
        <authorList>
            <person name="Hensen N."/>
            <person name="Bonometti L."/>
            <person name="Westerberg I."/>
            <person name="Brannstrom I.O."/>
            <person name="Guillou S."/>
            <person name="Cros-Aarteil S."/>
            <person name="Calhoun S."/>
            <person name="Haridas S."/>
            <person name="Kuo A."/>
            <person name="Mondo S."/>
            <person name="Pangilinan J."/>
            <person name="Riley R."/>
            <person name="LaButti K."/>
            <person name="Andreopoulos B."/>
            <person name="Lipzen A."/>
            <person name="Chen C."/>
            <person name="Yan M."/>
            <person name="Daum C."/>
            <person name="Ng V."/>
            <person name="Clum A."/>
            <person name="Steindorff A."/>
            <person name="Ohm R.A."/>
            <person name="Martin F."/>
            <person name="Silar P."/>
            <person name="Natvig D.O."/>
            <person name="Lalanne C."/>
            <person name="Gautier V."/>
            <person name="Ament-Velasquez S.L."/>
            <person name="Kruys A."/>
            <person name="Hutchinson M.I."/>
            <person name="Powell A.J."/>
            <person name="Barry K."/>
            <person name="Miller A.N."/>
            <person name="Grigoriev I.V."/>
            <person name="Debuchy R."/>
            <person name="Gladieux P."/>
            <person name="Hiltunen Thoren M."/>
            <person name="Johannesson H."/>
        </authorList>
    </citation>
    <scope>NUCLEOTIDE SEQUENCE</scope>
    <source>
        <strain evidence="2">CBS 123565</strain>
    </source>
</reference>
<gene>
    <name evidence="2" type="ORF">BT67DRAFT_64683</name>
</gene>
<evidence type="ECO:0000313" key="2">
    <source>
        <dbReference type="EMBL" id="KAK4132907.1"/>
    </source>
</evidence>
<organism evidence="2 3">
    <name type="scientific">Trichocladium antarcticum</name>
    <dbReference type="NCBI Taxonomy" id="1450529"/>
    <lineage>
        <taxon>Eukaryota</taxon>
        <taxon>Fungi</taxon>
        <taxon>Dikarya</taxon>
        <taxon>Ascomycota</taxon>
        <taxon>Pezizomycotina</taxon>
        <taxon>Sordariomycetes</taxon>
        <taxon>Sordariomycetidae</taxon>
        <taxon>Sordariales</taxon>
        <taxon>Chaetomiaceae</taxon>
        <taxon>Trichocladium</taxon>
    </lineage>
</organism>
<reference evidence="2" key="2">
    <citation type="submission" date="2023-05" db="EMBL/GenBank/DDBJ databases">
        <authorList>
            <consortium name="Lawrence Berkeley National Laboratory"/>
            <person name="Steindorff A."/>
            <person name="Hensen N."/>
            <person name="Bonometti L."/>
            <person name="Westerberg I."/>
            <person name="Brannstrom I.O."/>
            <person name="Guillou S."/>
            <person name="Cros-Aarteil S."/>
            <person name="Calhoun S."/>
            <person name="Haridas S."/>
            <person name="Kuo A."/>
            <person name="Mondo S."/>
            <person name="Pangilinan J."/>
            <person name="Riley R."/>
            <person name="Labutti K."/>
            <person name="Andreopoulos B."/>
            <person name="Lipzen A."/>
            <person name="Chen C."/>
            <person name="Yanf M."/>
            <person name="Daum C."/>
            <person name="Ng V."/>
            <person name="Clum A."/>
            <person name="Ohm R."/>
            <person name="Martin F."/>
            <person name="Silar P."/>
            <person name="Natvig D."/>
            <person name="Lalanne C."/>
            <person name="Gautier V."/>
            <person name="Ament-Velasquez S.L."/>
            <person name="Kruys A."/>
            <person name="Hutchinson M.I."/>
            <person name="Powell A.J."/>
            <person name="Barry K."/>
            <person name="Miller A.N."/>
            <person name="Grigoriev I.V."/>
            <person name="Debuchy R."/>
            <person name="Gladieux P."/>
            <person name="Thoren M.H."/>
            <person name="Johannesson H."/>
        </authorList>
    </citation>
    <scope>NUCLEOTIDE SEQUENCE</scope>
    <source>
        <strain evidence="2">CBS 123565</strain>
    </source>
</reference>
<evidence type="ECO:0000313" key="3">
    <source>
        <dbReference type="Proteomes" id="UP001304895"/>
    </source>
</evidence>
<accession>A0AAN6ZC69</accession>
<protein>
    <submittedName>
        <fullName evidence="2">Uncharacterized protein</fullName>
    </submittedName>
</protein>
<feature type="compositionally biased region" description="Acidic residues" evidence="1">
    <location>
        <begin position="230"/>
        <end position="252"/>
    </location>
</feature>
<keyword evidence="3" id="KW-1185">Reference proteome</keyword>
<feature type="region of interest" description="Disordered" evidence="1">
    <location>
        <begin position="1"/>
        <end position="85"/>
    </location>
</feature>
<feature type="region of interest" description="Disordered" evidence="1">
    <location>
        <begin position="224"/>
        <end position="253"/>
    </location>
</feature>
<dbReference type="Proteomes" id="UP001304895">
    <property type="component" value="Unassembled WGS sequence"/>
</dbReference>
<name>A0AAN6ZC69_9PEZI</name>